<comment type="pathway">
    <text evidence="1 5">Carotenoid biosynthesis.</text>
</comment>
<dbReference type="PANTHER" id="PTHR43734:SF7">
    <property type="entry name" value="4,4'-DIAPONEUROSPORENE OXYGENASE"/>
    <property type="match status" value="1"/>
</dbReference>
<dbReference type="InterPro" id="IPR054840">
    <property type="entry name" value="hydcarot_desat_CrtD"/>
</dbReference>
<name>A0ABQ1MU33_9BACT</name>
<feature type="domain" description="Amine oxidase" evidence="6">
    <location>
        <begin position="10"/>
        <end position="478"/>
    </location>
</feature>
<dbReference type="InterPro" id="IPR002937">
    <property type="entry name" value="Amino_oxidase"/>
</dbReference>
<evidence type="ECO:0000256" key="3">
    <source>
        <dbReference type="ARBA" id="ARBA00022746"/>
    </source>
</evidence>
<organism evidence="7 8">
    <name type="scientific">Marivirga lumbricoides</name>
    <dbReference type="NCBI Taxonomy" id="1046115"/>
    <lineage>
        <taxon>Bacteria</taxon>
        <taxon>Pseudomonadati</taxon>
        <taxon>Bacteroidota</taxon>
        <taxon>Cytophagia</taxon>
        <taxon>Cytophagales</taxon>
        <taxon>Marivirgaceae</taxon>
        <taxon>Marivirga</taxon>
    </lineage>
</organism>
<keyword evidence="4 5" id="KW-0560">Oxidoreductase</keyword>
<dbReference type="InterPro" id="IPR014105">
    <property type="entry name" value="Carotenoid/retinoid_OxRdtase"/>
</dbReference>
<evidence type="ECO:0000256" key="5">
    <source>
        <dbReference type="RuleBase" id="RU362075"/>
    </source>
</evidence>
<evidence type="ECO:0000256" key="1">
    <source>
        <dbReference type="ARBA" id="ARBA00004829"/>
    </source>
</evidence>
<evidence type="ECO:0000259" key="6">
    <source>
        <dbReference type="Pfam" id="PF01593"/>
    </source>
</evidence>
<dbReference type="Gene3D" id="3.50.50.60">
    <property type="entry name" value="FAD/NAD(P)-binding domain"/>
    <property type="match status" value="2"/>
</dbReference>
<dbReference type="InterPro" id="IPR036188">
    <property type="entry name" value="FAD/NAD-bd_sf"/>
</dbReference>
<evidence type="ECO:0000256" key="4">
    <source>
        <dbReference type="ARBA" id="ARBA00023002"/>
    </source>
</evidence>
<gene>
    <name evidence="7" type="ORF">GCM10011506_30750</name>
</gene>
<dbReference type="NCBIfam" id="NF042421">
    <property type="entry name" value="hydcarot_desat_CrtD"/>
    <property type="match status" value="1"/>
</dbReference>
<proteinExistence type="inferred from homology"/>
<dbReference type="PANTHER" id="PTHR43734">
    <property type="entry name" value="PHYTOENE DESATURASE"/>
    <property type="match status" value="1"/>
</dbReference>
<dbReference type="Proteomes" id="UP000636010">
    <property type="component" value="Unassembled WGS sequence"/>
</dbReference>
<keyword evidence="8" id="KW-1185">Reference proteome</keyword>
<comment type="similarity">
    <text evidence="2 5">Belongs to the carotenoid/retinoid oxidoreductase family.</text>
</comment>
<protein>
    <submittedName>
        <fullName evidence="7">Phytoene desaturase</fullName>
    </submittedName>
</protein>
<evidence type="ECO:0000313" key="8">
    <source>
        <dbReference type="Proteomes" id="UP000636010"/>
    </source>
</evidence>
<evidence type="ECO:0000313" key="7">
    <source>
        <dbReference type="EMBL" id="GGC42992.1"/>
    </source>
</evidence>
<comment type="caution">
    <text evidence="7">The sequence shown here is derived from an EMBL/GenBank/DDBJ whole genome shotgun (WGS) entry which is preliminary data.</text>
</comment>
<reference evidence="8" key="1">
    <citation type="journal article" date="2019" name="Int. J. Syst. Evol. Microbiol.">
        <title>The Global Catalogue of Microorganisms (GCM) 10K type strain sequencing project: providing services to taxonomists for standard genome sequencing and annotation.</title>
        <authorList>
            <consortium name="The Broad Institute Genomics Platform"/>
            <consortium name="The Broad Institute Genome Sequencing Center for Infectious Disease"/>
            <person name="Wu L."/>
            <person name="Ma J."/>
        </authorList>
    </citation>
    <scope>NUCLEOTIDE SEQUENCE [LARGE SCALE GENOMIC DNA]</scope>
    <source>
        <strain evidence="8">CGMCC 1.10832</strain>
    </source>
</reference>
<keyword evidence="3 5" id="KW-0125">Carotenoid biosynthesis</keyword>
<accession>A0ABQ1MU33</accession>
<dbReference type="NCBIfam" id="TIGR02734">
    <property type="entry name" value="crtI_fam"/>
    <property type="match status" value="1"/>
</dbReference>
<evidence type="ECO:0000256" key="2">
    <source>
        <dbReference type="ARBA" id="ARBA00006046"/>
    </source>
</evidence>
<dbReference type="Pfam" id="PF01593">
    <property type="entry name" value="Amino_oxidase"/>
    <property type="match status" value="1"/>
</dbReference>
<dbReference type="SUPFAM" id="SSF51905">
    <property type="entry name" value="FAD/NAD(P)-binding domain"/>
    <property type="match status" value="1"/>
</dbReference>
<sequence length="488" mass="54945">MRAIIVGAGIGGIATAIRLAKKGYQVEVHEQNSYPGGKLTAFEQDGFRFDAGPSLFTLPELVDDLVGLQELPGQIDFPYYKLDESCRYFWDDGAHLIANTDPVKFGNEVEKVFGIDAKVITQYIKDASFKYEKSATLFLEKSLHKTSTFFSKEVIPAILNIYRFGLFETMHQLNHKSLKHAKLEQLFDRFATYNGSDPYQAPGILTSIANLELNKGTFYPKEGMHQITERLVKVAESLGVKLIYNSSVEKIIVENKQAKGATINGEFHSADLVVSNMDVYPTYKRLLQDQPQPEAILNQERSSSALIFYWGINREFKELGLHNIFFSKDYKEEFRHIFKLKSVHHDPTVYVNISSKHSPEDSPEGMENWFVMVNVPANSGQDWDSIIPEARKNIIAKVGNRLNVALEQYITTENILEPRTIESKTSSYKGALYGSSSNNRYSAFLRHPNFHQKIKGLYFSGGSVHPGGGIPLCLLSAKIIDDLTPHAS</sequence>
<dbReference type="RefSeq" id="WP_188465090.1">
    <property type="nucleotide sequence ID" value="NZ_BAABHU010000010.1"/>
</dbReference>
<dbReference type="EMBL" id="BMEC01000010">
    <property type="protein sequence ID" value="GGC42992.1"/>
    <property type="molecule type" value="Genomic_DNA"/>
</dbReference>